<proteinExistence type="predicted"/>
<evidence type="ECO:0000256" key="1">
    <source>
        <dbReference type="SAM" id="MobiDB-lite"/>
    </source>
</evidence>
<sequence>MPVGGGAARGTSRRGRGDAGCDSEGAVRGGGGAARGGGFQAGEGGAGTPNPRIARARGEWRRCPGRRAGVQWHQVDRFREVGSCAIF</sequence>
<dbReference type="AlphaFoldDB" id="A0A0A9DBZ5"/>
<reference evidence="2" key="1">
    <citation type="submission" date="2014-09" db="EMBL/GenBank/DDBJ databases">
        <authorList>
            <person name="Magalhaes I.L.F."/>
            <person name="Oliveira U."/>
            <person name="Santos F.R."/>
            <person name="Vidigal T.H.D.A."/>
            <person name="Brescovit A.D."/>
            <person name="Santos A.J."/>
        </authorList>
    </citation>
    <scope>NUCLEOTIDE SEQUENCE</scope>
    <source>
        <tissue evidence="2">Shoot tissue taken approximately 20 cm above the soil surface</tissue>
    </source>
</reference>
<feature type="region of interest" description="Disordered" evidence="1">
    <location>
        <begin position="1"/>
        <end position="59"/>
    </location>
</feature>
<dbReference type="EMBL" id="GBRH01212544">
    <property type="protein sequence ID" value="JAD85351.1"/>
    <property type="molecule type" value="Transcribed_RNA"/>
</dbReference>
<name>A0A0A9DBZ5_ARUDO</name>
<protein>
    <submittedName>
        <fullName evidence="2">Uncharacterized protein</fullName>
    </submittedName>
</protein>
<evidence type="ECO:0000313" key="2">
    <source>
        <dbReference type="EMBL" id="JAD85351.1"/>
    </source>
</evidence>
<reference evidence="2" key="2">
    <citation type="journal article" date="2015" name="Data Brief">
        <title>Shoot transcriptome of the giant reed, Arundo donax.</title>
        <authorList>
            <person name="Barrero R.A."/>
            <person name="Guerrero F.D."/>
            <person name="Moolhuijzen P."/>
            <person name="Goolsby J.A."/>
            <person name="Tidwell J."/>
            <person name="Bellgard S.E."/>
            <person name="Bellgard M.I."/>
        </authorList>
    </citation>
    <scope>NUCLEOTIDE SEQUENCE</scope>
    <source>
        <tissue evidence="2">Shoot tissue taken approximately 20 cm above the soil surface</tissue>
    </source>
</reference>
<organism evidence="2">
    <name type="scientific">Arundo donax</name>
    <name type="common">Giant reed</name>
    <name type="synonym">Donax arundinaceus</name>
    <dbReference type="NCBI Taxonomy" id="35708"/>
    <lineage>
        <taxon>Eukaryota</taxon>
        <taxon>Viridiplantae</taxon>
        <taxon>Streptophyta</taxon>
        <taxon>Embryophyta</taxon>
        <taxon>Tracheophyta</taxon>
        <taxon>Spermatophyta</taxon>
        <taxon>Magnoliopsida</taxon>
        <taxon>Liliopsida</taxon>
        <taxon>Poales</taxon>
        <taxon>Poaceae</taxon>
        <taxon>PACMAD clade</taxon>
        <taxon>Arundinoideae</taxon>
        <taxon>Arundineae</taxon>
        <taxon>Arundo</taxon>
    </lineage>
</organism>
<accession>A0A0A9DBZ5</accession>
<feature type="compositionally biased region" description="Gly residues" evidence="1">
    <location>
        <begin position="27"/>
        <end position="47"/>
    </location>
</feature>